<protein>
    <recommendedName>
        <fullName evidence="3">RNase H type-1 domain-containing protein</fullName>
    </recommendedName>
</protein>
<dbReference type="EMBL" id="JAUJYN010000001">
    <property type="protein sequence ID" value="KAK1281446.1"/>
    <property type="molecule type" value="Genomic_DNA"/>
</dbReference>
<dbReference type="Proteomes" id="UP001179952">
    <property type="component" value="Unassembled WGS sequence"/>
</dbReference>
<sequence>MEQYLHLATGLSKEFFDFEIHYLPRDKNIEANSLVIDTTAFEDRGLCVSPDVLERPSIDPTPNICAIERESPCWMDPIETYISDGTLSSDQAEAQKVKCRLASYSIIDGTLYLPKCRQIIPSVPKHVRDKTPDGRNT</sequence>
<reference evidence="1" key="2">
    <citation type="submission" date="2023-06" db="EMBL/GenBank/DDBJ databases">
        <authorList>
            <person name="Ma L."/>
            <person name="Liu K.-W."/>
            <person name="Li Z."/>
            <person name="Hsiao Y.-Y."/>
            <person name="Qi Y."/>
            <person name="Fu T."/>
            <person name="Tang G."/>
            <person name="Zhang D."/>
            <person name="Sun W.-H."/>
            <person name="Liu D.-K."/>
            <person name="Li Y."/>
            <person name="Chen G.-Z."/>
            <person name="Liu X.-D."/>
            <person name="Liao X.-Y."/>
            <person name="Jiang Y.-T."/>
            <person name="Yu X."/>
            <person name="Hao Y."/>
            <person name="Huang J."/>
            <person name="Zhao X.-W."/>
            <person name="Ke S."/>
            <person name="Chen Y.-Y."/>
            <person name="Wu W.-L."/>
            <person name="Hsu J.-L."/>
            <person name="Lin Y.-F."/>
            <person name="Huang M.-D."/>
            <person name="Li C.-Y."/>
            <person name="Huang L."/>
            <person name="Wang Z.-W."/>
            <person name="Zhao X."/>
            <person name="Zhong W.-Y."/>
            <person name="Peng D.-H."/>
            <person name="Ahmad S."/>
            <person name="Lan S."/>
            <person name="Zhang J.-S."/>
            <person name="Tsai W.-C."/>
            <person name="Van De Peer Y."/>
            <person name="Liu Z.-J."/>
        </authorList>
    </citation>
    <scope>NUCLEOTIDE SEQUENCE</scope>
    <source>
        <strain evidence="1">SCP</strain>
        <tissue evidence="1">Leaves</tissue>
    </source>
</reference>
<accession>A0AAV9BZ44</accession>
<evidence type="ECO:0008006" key="3">
    <source>
        <dbReference type="Google" id="ProtNLM"/>
    </source>
</evidence>
<evidence type="ECO:0000313" key="1">
    <source>
        <dbReference type="EMBL" id="KAK1281446.1"/>
    </source>
</evidence>
<reference evidence="1" key="1">
    <citation type="journal article" date="2023" name="Nat. Commun.">
        <title>Diploid and tetraploid genomes of Acorus and the evolution of monocots.</title>
        <authorList>
            <person name="Ma L."/>
            <person name="Liu K.W."/>
            <person name="Li Z."/>
            <person name="Hsiao Y.Y."/>
            <person name="Qi Y."/>
            <person name="Fu T."/>
            <person name="Tang G.D."/>
            <person name="Zhang D."/>
            <person name="Sun W.H."/>
            <person name="Liu D.K."/>
            <person name="Li Y."/>
            <person name="Chen G.Z."/>
            <person name="Liu X.D."/>
            <person name="Liao X.Y."/>
            <person name="Jiang Y.T."/>
            <person name="Yu X."/>
            <person name="Hao Y."/>
            <person name="Huang J."/>
            <person name="Zhao X.W."/>
            <person name="Ke S."/>
            <person name="Chen Y.Y."/>
            <person name="Wu W.L."/>
            <person name="Hsu J.L."/>
            <person name="Lin Y.F."/>
            <person name="Huang M.D."/>
            <person name="Li C.Y."/>
            <person name="Huang L."/>
            <person name="Wang Z.W."/>
            <person name="Zhao X."/>
            <person name="Zhong W.Y."/>
            <person name="Peng D.H."/>
            <person name="Ahmad S."/>
            <person name="Lan S."/>
            <person name="Zhang J.S."/>
            <person name="Tsai W.C."/>
            <person name="Van de Peer Y."/>
            <person name="Liu Z.J."/>
        </authorList>
    </citation>
    <scope>NUCLEOTIDE SEQUENCE</scope>
    <source>
        <strain evidence="1">SCP</strain>
    </source>
</reference>
<gene>
    <name evidence="1" type="ORF">QJS04_geneDACA014230</name>
</gene>
<organism evidence="1 2">
    <name type="scientific">Acorus gramineus</name>
    <name type="common">Dwarf sweet flag</name>
    <dbReference type="NCBI Taxonomy" id="55184"/>
    <lineage>
        <taxon>Eukaryota</taxon>
        <taxon>Viridiplantae</taxon>
        <taxon>Streptophyta</taxon>
        <taxon>Embryophyta</taxon>
        <taxon>Tracheophyta</taxon>
        <taxon>Spermatophyta</taxon>
        <taxon>Magnoliopsida</taxon>
        <taxon>Liliopsida</taxon>
        <taxon>Acoraceae</taxon>
        <taxon>Acorus</taxon>
    </lineage>
</organism>
<keyword evidence="2" id="KW-1185">Reference proteome</keyword>
<dbReference type="AlphaFoldDB" id="A0AAV9BZ44"/>
<name>A0AAV9BZ44_ACOGR</name>
<comment type="caution">
    <text evidence="1">The sequence shown here is derived from an EMBL/GenBank/DDBJ whole genome shotgun (WGS) entry which is preliminary data.</text>
</comment>
<proteinExistence type="predicted"/>
<evidence type="ECO:0000313" key="2">
    <source>
        <dbReference type="Proteomes" id="UP001179952"/>
    </source>
</evidence>